<name>A0A4Z1I659_9HELO</name>
<dbReference type="EMBL" id="PQXN01000081">
    <property type="protein sequence ID" value="TGO56194.1"/>
    <property type="molecule type" value="Genomic_DNA"/>
</dbReference>
<protein>
    <submittedName>
        <fullName evidence="1">Uncharacterized protein</fullName>
    </submittedName>
</protein>
<proteinExistence type="predicted"/>
<accession>A0A4Z1I659</accession>
<keyword evidence="2" id="KW-1185">Reference proteome</keyword>
<comment type="caution">
    <text evidence="1">The sequence shown here is derived from an EMBL/GenBank/DDBJ whole genome shotgun (WGS) entry which is preliminary data.</text>
</comment>
<dbReference type="OrthoDB" id="5210206at2759"/>
<gene>
    <name evidence="1" type="ORF">BCON_0081g00370</name>
</gene>
<evidence type="ECO:0000313" key="2">
    <source>
        <dbReference type="Proteomes" id="UP000297527"/>
    </source>
</evidence>
<dbReference type="AlphaFoldDB" id="A0A4Z1I659"/>
<sequence length="228" mass="24096">MSDLLRSSSIPSPSTRSAFSRRRFVTLQLTDLPLSGSSSIPPLSTGASTATSLSVGPLSVGSLPVEFLLPSIELQSVEIPSVEIQSIELPSIEPSPVEPTSKISSSGRFPFAKSSLATSSSPGPRLLEPRLFGTRWSGLQVPNGSNPEVYHIDVKTFTTNSPCTVFNLPALGYDTSDILAVIGKVQGVGDFDSNACHHCTKTWEMCTTPSTLKIFSEGTEGVLGTHGT</sequence>
<organism evidence="1 2">
    <name type="scientific">Botryotinia convoluta</name>
    <dbReference type="NCBI Taxonomy" id="54673"/>
    <lineage>
        <taxon>Eukaryota</taxon>
        <taxon>Fungi</taxon>
        <taxon>Dikarya</taxon>
        <taxon>Ascomycota</taxon>
        <taxon>Pezizomycotina</taxon>
        <taxon>Leotiomycetes</taxon>
        <taxon>Helotiales</taxon>
        <taxon>Sclerotiniaceae</taxon>
        <taxon>Botryotinia</taxon>
    </lineage>
</organism>
<evidence type="ECO:0000313" key="1">
    <source>
        <dbReference type="EMBL" id="TGO56194.1"/>
    </source>
</evidence>
<reference evidence="1 2" key="1">
    <citation type="submission" date="2017-12" db="EMBL/GenBank/DDBJ databases">
        <title>Comparative genomics of Botrytis spp.</title>
        <authorList>
            <person name="Valero-Jimenez C.A."/>
            <person name="Tapia P."/>
            <person name="Veloso J."/>
            <person name="Silva-Moreno E."/>
            <person name="Staats M."/>
            <person name="Valdes J.H."/>
            <person name="Van Kan J.A.L."/>
        </authorList>
    </citation>
    <scope>NUCLEOTIDE SEQUENCE [LARGE SCALE GENOMIC DNA]</scope>
    <source>
        <strain evidence="1 2">MUCL11595</strain>
    </source>
</reference>
<dbReference type="Proteomes" id="UP000297527">
    <property type="component" value="Unassembled WGS sequence"/>
</dbReference>